<evidence type="ECO:0000313" key="5">
    <source>
        <dbReference type="EMBL" id="KTC78211.1"/>
    </source>
</evidence>
<dbReference type="Gene3D" id="1.25.40.10">
    <property type="entry name" value="Tetratricopeptide repeat domain"/>
    <property type="match status" value="1"/>
</dbReference>
<evidence type="ECO:0000313" key="6">
    <source>
        <dbReference type="Proteomes" id="UP000054742"/>
    </source>
</evidence>
<keyword evidence="6" id="KW-1185">Reference proteome</keyword>
<comment type="caution">
    <text evidence="5">The sequence shown here is derived from an EMBL/GenBank/DDBJ whole genome shotgun (WGS) entry which is preliminary data.</text>
</comment>
<dbReference type="PATRIC" id="fig|29422.6.peg.2666"/>
<proteinExistence type="inferred from homology"/>
<dbReference type="SUPFAM" id="SSF48452">
    <property type="entry name" value="TPR-like"/>
    <property type="match status" value="1"/>
</dbReference>
<dbReference type="AlphaFoldDB" id="A0A0W0S440"/>
<protein>
    <recommendedName>
        <fullName evidence="2">Tetratricopeptide repeat protein 38</fullName>
    </recommendedName>
</protein>
<comment type="similarity">
    <text evidence="1">Belongs to the TTC38 family.</text>
</comment>
<dbReference type="RefSeq" id="WP_058442479.1">
    <property type="nucleotide sequence ID" value="NZ_CAAAHU010000004.1"/>
</dbReference>
<sequence>METLRGLEVTTNSIQVIDKINYFHQQILGSGNNASIILDAVNENPHNLLLQTYAAAFYLYAQEDAATEIAANYLLQAEKQLQKANLREKLTFQAVRAWQRLDYEAALTLLTSLVELFPRDTLALKFAEWLFYCSGQAFHAQTFLALCESCARHNQDESHFLAIHSFALELCGQYEKAKAMAEQAISMERVTPWAHHTLAHTYLLENDIEGGINRLQNLQDSWANILSLLRGHNSWHLALFHLANRDEATTMKLFPDIFGTLPDTALEQLDAISLLWRMDMAGLPQNKIFKLVLSHIGTHPFEHYIGFNNAHFIYCLAKADELELADKSLKAMESYINVLPVGSSRDLWGKIALPMCQGIKAFAQQDYKSACNLMSPIIDNCIQLGGSDAQNELYTQTYLLSLLKCNQQEKAGQFFAKHLSHYQNTALADYWFHDA</sequence>
<gene>
    <name evidence="5" type="ORF">Lbru_2503</name>
</gene>
<dbReference type="OrthoDB" id="9815900at2"/>
<dbReference type="Proteomes" id="UP000054742">
    <property type="component" value="Unassembled WGS sequence"/>
</dbReference>
<evidence type="ECO:0000256" key="4">
    <source>
        <dbReference type="ARBA" id="ARBA00022803"/>
    </source>
</evidence>
<dbReference type="PANTHER" id="PTHR16263:SF4">
    <property type="entry name" value="TETRATRICOPEPTIDE REPEAT PROTEIN 38"/>
    <property type="match status" value="1"/>
</dbReference>
<dbReference type="EMBL" id="LNXV01000033">
    <property type="protein sequence ID" value="KTC78211.1"/>
    <property type="molecule type" value="Genomic_DNA"/>
</dbReference>
<evidence type="ECO:0000256" key="1">
    <source>
        <dbReference type="ARBA" id="ARBA00005857"/>
    </source>
</evidence>
<keyword evidence="4" id="KW-0802">TPR repeat</keyword>
<name>A0A0W0S440_9GAMM</name>
<reference evidence="5 6" key="1">
    <citation type="submission" date="2015-11" db="EMBL/GenBank/DDBJ databases">
        <title>Genomic analysis of 38 Legionella species identifies large and diverse effector repertoires.</title>
        <authorList>
            <person name="Burstein D."/>
            <person name="Amaro F."/>
            <person name="Zusman T."/>
            <person name="Lifshitz Z."/>
            <person name="Cohen O."/>
            <person name="Gilbert J.A."/>
            <person name="Pupko T."/>
            <person name="Shuman H.A."/>
            <person name="Segal G."/>
        </authorList>
    </citation>
    <scope>NUCLEOTIDE SEQUENCE [LARGE SCALE GENOMIC DNA]</scope>
    <source>
        <strain evidence="5 6">ATCC 43878</strain>
    </source>
</reference>
<keyword evidence="3" id="KW-0677">Repeat</keyword>
<dbReference type="PANTHER" id="PTHR16263">
    <property type="entry name" value="TETRATRICOPEPTIDE REPEAT PROTEIN 38"/>
    <property type="match status" value="1"/>
</dbReference>
<organism evidence="5 6">
    <name type="scientific">Legionella brunensis</name>
    <dbReference type="NCBI Taxonomy" id="29422"/>
    <lineage>
        <taxon>Bacteria</taxon>
        <taxon>Pseudomonadati</taxon>
        <taxon>Pseudomonadota</taxon>
        <taxon>Gammaproteobacteria</taxon>
        <taxon>Legionellales</taxon>
        <taxon>Legionellaceae</taxon>
        <taxon>Legionella</taxon>
    </lineage>
</organism>
<dbReference type="CDD" id="cd05804">
    <property type="entry name" value="StaR_like"/>
    <property type="match status" value="1"/>
</dbReference>
<dbReference type="InterPro" id="IPR011990">
    <property type="entry name" value="TPR-like_helical_dom_sf"/>
</dbReference>
<dbReference type="STRING" id="29422.Lbru_2503"/>
<dbReference type="InterPro" id="IPR033891">
    <property type="entry name" value="TTC38"/>
</dbReference>
<accession>A0A0W0S440</accession>
<evidence type="ECO:0000256" key="3">
    <source>
        <dbReference type="ARBA" id="ARBA00022737"/>
    </source>
</evidence>
<evidence type="ECO:0000256" key="2">
    <source>
        <dbReference type="ARBA" id="ARBA00019992"/>
    </source>
</evidence>